<dbReference type="Proteomes" id="UP000708208">
    <property type="component" value="Unassembled WGS sequence"/>
</dbReference>
<name>A0A8J2KKE8_9HEXA</name>
<comment type="caution">
    <text evidence="1">The sequence shown here is derived from an EMBL/GenBank/DDBJ whole genome shotgun (WGS) entry which is preliminary data.</text>
</comment>
<dbReference type="AlphaFoldDB" id="A0A8J2KKE8"/>
<sequence length="277" mass="30056">MCTSCGRRGAIYECNLTGCPKGLPLGRNIYDMIHDPCARRSWQCCKSSIYGKCHDGTPSNQWCSPVPPCCRFPPRRCPPPPPPPCNCNSCHRCNPNRACGFIVKPSLYPSGRPCCCSILDGCPCAGCCAPGAGGCCSGAGCRTASCPTCCPRCKCDCNPCNPRFVSNHCSRAPQGCPIPDPCLLPCHATCPVYCRPAWKLNSIKAHPYCSEPIPLPPRSFRYKCWTSQFDSKVDTNLCASLYSSRVDRHGRCDMVVVQPPDCCRCSSCPCHPCCSCC</sequence>
<keyword evidence="2" id="KW-1185">Reference proteome</keyword>
<gene>
    <name evidence="1" type="ORF">AFUS01_LOCUS27215</name>
</gene>
<reference evidence="1" key="1">
    <citation type="submission" date="2021-06" db="EMBL/GenBank/DDBJ databases">
        <authorList>
            <person name="Hodson N. C."/>
            <person name="Mongue J. A."/>
            <person name="Jaron S. K."/>
        </authorList>
    </citation>
    <scope>NUCLEOTIDE SEQUENCE</scope>
</reference>
<evidence type="ECO:0000313" key="1">
    <source>
        <dbReference type="EMBL" id="CAG7816600.1"/>
    </source>
</evidence>
<dbReference type="EMBL" id="CAJVCH010374417">
    <property type="protein sequence ID" value="CAG7816600.1"/>
    <property type="molecule type" value="Genomic_DNA"/>
</dbReference>
<evidence type="ECO:0000313" key="2">
    <source>
        <dbReference type="Proteomes" id="UP000708208"/>
    </source>
</evidence>
<protein>
    <submittedName>
        <fullName evidence="1">Uncharacterized protein</fullName>
    </submittedName>
</protein>
<proteinExistence type="predicted"/>
<organism evidence="1 2">
    <name type="scientific">Allacma fusca</name>
    <dbReference type="NCBI Taxonomy" id="39272"/>
    <lineage>
        <taxon>Eukaryota</taxon>
        <taxon>Metazoa</taxon>
        <taxon>Ecdysozoa</taxon>
        <taxon>Arthropoda</taxon>
        <taxon>Hexapoda</taxon>
        <taxon>Collembola</taxon>
        <taxon>Symphypleona</taxon>
        <taxon>Sminthuridae</taxon>
        <taxon>Allacma</taxon>
    </lineage>
</organism>
<accession>A0A8J2KKE8</accession>